<evidence type="ECO:0000256" key="2">
    <source>
        <dbReference type="ARBA" id="ARBA00022525"/>
    </source>
</evidence>
<feature type="chain" id="PRO_5014673517" evidence="4">
    <location>
        <begin position="24"/>
        <end position="226"/>
    </location>
</feature>
<dbReference type="InterPro" id="IPR039639">
    <property type="entry name" value="IDA-like"/>
</dbReference>
<protein>
    <submittedName>
        <fullName evidence="5">Uncharacterized protein</fullName>
    </submittedName>
</protein>
<dbReference type="PANTHER" id="PTHR33599:SF13">
    <property type="entry name" value="FORMIN-LIKE PROTEIN 20"/>
    <property type="match status" value="1"/>
</dbReference>
<proteinExistence type="predicted"/>
<accession>A0A2N9IIM9</accession>
<dbReference type="GO" id="GO:0010227">
    <property type="term" value="P:floral organ abscission"/>
    <property type="evidence" value="ECO:0007669"/>
    <property type="project" value="InterPro"/>
</dbReference>
<gene>
    <name evidence="5" type="ORF">FSB_LOCUS52574</name>
</gene>
<name>A0A2N9IIM9_FAGSY</name>
<sequence length="226" mass="24961">MVVASQKWLWAFLVLVLAFSTEARMLSTYREKVPSNFKHVENGKRVLFERERFGGLFNFGKLPKVNHVPPSRPSSGGNFPSTVSASSINFGKLPKANPVPPSGPSGRGNFPSTVSASSINFGKLPKANPVPPSGPSGRGNFPSTVSVSINFGKQKRIFLHLGAVEGISHTVSKSILGNYPKNPVPPSINQFWETPKRILFLQRSREFPIYIYAHMITKRLLLLQLY</sequence>
<reference evidence="5" key="1">
    <citation type="submission" date="2018-02" db="EMBL/GenBank/DDBJ databases">
        <authorList>
            <person name="Cohen D.B."/>
            <person name="Kent A.D."/>
        </authorList>
    </citation>
    <scope>NUCLEOTIDE SEQUENCE</scope>
</reference>
<dbReference type="EMBL" id="OIVN01005979">
    <property type="protein sequence ID" value="SPD24692.1"/>
    <property type="molecule type" value="Genomic_DNA"/>
</dbReference>
<evidence type="ECO:0000256" key="4">
    <source>
        <dbReference type="SAM" id="SignalP"/>
    </source>
</evidence>
<evidence type="ECO:0000313" key="5">
    <source>
        <dbReference type="EMBL" id="SPD24692.1"/>
    </source>
</evidence>
<keyword evidence="2" id="KW-0964">Secreted</keyword>
<comment type="subcellular location">
    <subcellularLocation>
        <location evidence="1">Secreted</location>
        <location evidence="1">Extracellular space</location>
    </subcellularLocation>
</comment>
<feature type="signal peptide" evidence="4">
    <location>
        <begin position="1"/>
        <end position="23"/>
    </location>
</feature>
<dbReference type="AlphaFoldDB" id="A0A2N9IIM9"/>
<dbReference type="PANTHER" id="PTHR33599">
    <property type="entry name" value="PROTEIN IDA-LIKE 5"/>
    <property type="match status" value="1"/>
</dbReference>
<dbReference type="GO" id="GO:0005576">
    <property type="term" value="C:extracellular region"/>
    <property type="evidence" value="ECO:0007669"/>
    <property type="project" value="UniProtKB-SubCell"/>
</dbReference>
<evidence type="ECO:0000256" key="3">
    <source>
        <dbReference type="ARBA" id="ARBA00022729"/>
    </source>
</evidence>
<keyword evidence="3 4" id="KW-0732">Signal</keyword>
<organism evidence="5">
    <name type="scientific">Fagus sylvatica</name>
    <name type="common">Beechnut</name>
    <dbReference type="NCBI Taxonomy" id="28930"/>
    <lineage>
        <taxon>Eukaryota</taxon>
        <taxon>Viridiplantae</taxon>
        <taxon>Streptophyta</taxon>
        <taxon>Embryophyta</taxon>
        <taxon>Tracheophyta</taxon>
        <taxon>Spermatophyta</taxon>
        <taxon>Magnoliopsida</taxon>
        <taxon>eudicotyledons</taxon>
        <taxon>Gunneridae</taxon>
        <taxon>Pentapetalae</taxon>
        <taxon>rosids</taxon>
        <taxon>fabids</taxon>
        <taxon>Fagales</taxon>
        <taxon>Fagaceae</taxon>
        <taxon>Fagus</taxon>
    </lineage>
</organism>
<evidence type="ECO:0000256" key="1">
    <source>
        <dbReference type="ARBA" id="ARBA00004239"/>
    </source>
</evidence>